<comment type="catalytic activity">
    <reaction evidence="1">
        <text>ATP + protein L-histidine = ADP + protein N-phospho-L-histidine.</text>
        <dbReference type="EC" id="2.7.13.3"/>
    </reaction>
</comment>
<dbReference type="GO" id="GO:0005886">
    <property type="term" value="C:plasma membrane"/>
    <property type="evidence" value="ECO:0007669"/>
    <property type="project" value="TreeGrafter"/>
</dbReference>
<protein>
    <recommendedName>
        <fullName evidence="2">histidine kinase</fullName>
        <ecNumber evidence="2">2.7.13.3</ecNumber>
    </recommendedName>
</protein>
<evidence type="ECO:0000256" key="4">
    <source>
        <dbReference type="ARBA" id="ARBA00022679"/>
    </source>
</evidence>
<keyword evidence="5" id="KW-0418">Kinase</keyword>
<dbReference type="PANTHER" id="PTHR43047:SF72">
    <property type="entry name" value="OSMOSENSING HISTIDINE PROTEIN KINASE SLN1"/>
    <property type="match status" value="1"/>
</dbReference>
<dbReference type="InterPro" id="IPR036890">
    <property type="entry name" value="HATPase_C_sf"/>
</dbReference>
<evidence type="ECO:0000256" key="3">
    <source>
        <dbReference type="ARBA" id="ARBA00022553"/>
    </source>
</evidence>
<dbReference type="SUPFAM" id="SSF55874">
    <property type="entry name" value="ATPase domain of HSP90 chaperone/DNA topoisomerase II/histidine kinase"/>
    <property type="match status" value="1"/>
</dbReference>
<dbReference type="AlphaFoldDB" id="A0A1F8F1Y7"/>
<dbReference type="InterPro" id="IPR003594">
    <property type="entry name" value="HATPase_dom"/>
</dbReference>
<dbReference type="Gene3D" id="1.10.287.130">
    <property type="match status" value="1"/>
</dbReference>
<dbReference type="PROSITE" id="PS50109">
    <property type="entry name" value="HIS_KIN"/>
    <property type="match status" value="1"/>
</dbReference>
<comment type="caution">
    <text evidence="8">The sequence shown here is derived from an EMBL/GenBank/DDBJ whole genome shotgun (WGS) entry which is preliminary data.</text>
</comment>
<dbReference type="GO" id="GO:0000155">
    <property type="term" value="F:phosphorelay sensor kinase activity"/>
    <property type="evidence" value="ECO:0007669"/>
    <property type="project" value="InterPro"/>
</dbReference>
<dbReference type="InterPro" id="IPR003661">
    <property type="entry name" value="HisK_dim/P_dom"/>
</dbReference>
<evidence type="ECO:0000256" key="6">
    <source>
        <dbReference type="SAM" id="Coils"/>
    </source>
</evidence>
<dbReference type="PRINTS" id="PR00344">
    <property type="entry name" value="BCTRLSENSOR"/>
</dbReference>
<dbReference type="SMART" id="SM00387">
    <property type="entry name" value="HATPase_c"/>
    <property type="match status" value="1"/>
</dbReference>
<evidence type="ECO:0000313" key="9">
    <source>
        <dbReference type="Proteomes" id="UP000176834"/>
    </source>
</evidence>
<organism evidence="8 9">
    <name type="scientific">Candidatus Yanofskybacteria bacterium RIFCSPHIGHO2_02_FULL_38_22b</name>
    <dbReference type="NCBI Taxonomy" id="1802673"/>
    <lineage>
        <taxon>Bacteria</taxon>
        <taxon>Candidatus Yanofskyibacteriota</taxon>
    </lineage>
</organism>
<dbReference type="EC" id="2.7.13.3" evidence="2"/>
<gene>
    <name evidence="8" type="ORF">A3B86_04640</name>
</gene>
<evidence type="ECO:0000313" key="8">
    <source>
        <dbReference type="EMBL" id="OGN06698.1"/>
    </source>
</evidence>
<keyword evidence="6" id="KW-0175">Coiled coil</keyword>
<keyword evidence="3" id="KW-0597">Phosphoprotein</keyword>
<dbReference type="SUPFAM" id="SSF47384">
    <property type="entry name" value="Homodimeric domain of signal transducing histidine kinase"/>
    <property type="match status" value="1"/>
</dbReference>
<feature type="domain" description="Histidine kinase" evidence="7">
    <location>
        <begin position="49"/>
        <end position="270"/>
    </location>
</feature>
<dbReference type="Proteomes" id="UP000176834">
    <property type="component" value="Unassembled WGS sequence"/>
</dbReference>
<dbReference type="InterPro" id="IPR036097">
    <property type="entry name" value="HisK_dim/P_sf"/>
</dbReference>
<dbReference type="GO" id="GO:0009927">
    <property type="term" value="F:histidine phosphotransfer kinase activity"/>
    <property type="evidence" value="ECO:0007669"/>
    <property type="project" value="TreeGrafter"/>
</dbReference>
<accession>A0A1F8F1Y7</accession>
<dbReference type="PANTHER" id="PTHR43047">
    <property type="entry name" value="TWO-COMPONENT HISTIDINE PROTEIN KINASE"/>
    <property type="match status" value="1"/>
</dbReference>
<feature type="coiled-coil region" evidence="6">
    <location>
        <begin position="1"/>
        <end position="42"/>
    </location>
</feature>
<keyword evidence="4" id="KW-0808">Transferase</keyword>
<sequence length="270" mass="30474">MLSLEDFNERLQQKVAEQTKEIRKAYEVEKQARIELERLNQNKNDFIIITQHHLRTPLAQILWNVNSISSGLFGAISSELAQAISNIDISCRRLVKTLNTFLDITQMKIGMRVLNILPVNIQEVVRDVLKEFEFDIKKKNITVSYKDEAKAWPDVLADTERIKDIFSIIVDNAIKYNVEGGTITVETERKQDMFIVSVGSSGIGLSKNDKAELFKQSFFRSKEAKRAHPLGMGVGLLVAKTIVEAHHGKISVESRGEGKGIELVVQLPLT</sequence>
<dbReference type="Gene3D" id="3.30.565.10">
    <property type="entry name" value="Histidine kinase-like ATPase, C-terminal domain"/>
    <property type="match status" value="1"/>
</dbReference>
<dbReference type="Pfam" id="PF02518">
    <property type="entry name" value="HATPase_c"/>
    <property type="match status" value="1"/>
</dbReference>
<dbReference type="InterPro" id="IPR004358">
    <property type="entry name" value="Sig_transdc_His_kin-like_C"/>
</dbReference>
<evidence type="ECO:0000256" key="5">
    <source>
        <dbReference type="ARBA" id="ARBA00022777"/>
    </source>
</evidence>
<proteinExistence type="predicted"/>
<dbReference type="InterPro" id="IPR005467">
    <property type="entry name" value="His_kinase_dom"/>
</dbReference>
<evidence type="ECO:0000256" key="1">
    <source>
        <dbReference type="ARBA" id="ARBA00000085"/>
    </source>
</evidence>
<evidence type="ECO:0000256" key="2">
    <source>
        <dbReference type="ARBA" id="ARBA00012438"/>
    </source>
</evidence>
<dbReference type="EMBL" id="MGJN01000016">
    <property type="protein sequence ID" value="OGN06698.1"/>
    <property type="molecule type" value="Genomic_DNA"/>
</dbReference>
<evidence type="ECO:0000259" key="7">
    <source>
        <dbReference type="PROSITE" id="PS50109"/>
    </source>
</evidence>
<reference evidence="8 9" key="1">
    <citation type="journal article" date="2016" name="Nat. Commun.">
        <title>Thousands of microbial genomes shed light on interconnected biogeochemical processes in an aquifer system.</title>
        <authorList>
            <person name="Anantharaman K."/>
            <person name="Brown C.T."/>
            <person name="Hug L.A."/>
            <person name="Sharon I."/>
            <person name="Castelle C.J."/>
            <person name="Probst A.J."/>
            <person name="Thomas B.C."/>
            <person name="Singh A."/>
            <person name="Wilkins M.J."/>
            <person name="Karaoz U."/>
            <person name="Brodie E.L."/>
            <person name="Williams K.H."/>
            <person name="Hubbard S.S."/>
            <person name="Banfield J.F."/>
        </authorList>
    </citation>
    <scope>NUCLEOTIDE SEQUENCE [LARGE SCALE GENOMIC DNA]</scope>
</reference>
<name>A0A1F8F1Y7_9BACT</name>
<dbReference type="CDD" id="cd00082">
    <property type="entry name" value="HisKA"/>
    <property type="match status" value="1"/>
</dbReference>